<dbReference type="STRING" id="151549.A0A4C1TPD6"/>
<dbReference type="AlphaFoldDB" id="A0A4C1TPD6"/>
<sequence>MSSRVTAGGAAGAGGSCCTAASLERAGLSGLLRDLERLSEDHDTADILFLLGPNEEKVYAHRIILVARSLDTAGLQRRRPSTAPAPADKREEQIARKIEIRQKPSPAPPTQTMLLPKLLGPFVDSVTKELD</sequence>
<proteinExistence type="predicted"/>
<comment type="caution">
    <text evidence="1">The sequence shown here is derived from an EMBL/GenBank/DDBJ whole genome shotgun (WGS) entry which is preliminary data.</text>
</comment>
<keyword evidence="2" id="KW-1185">Reference proteome</keyword>
<dbReference type="Gene3D" id="3.30.710.10">
    <property type="entry name" value="Potassium Channel Kv1.1, Chain A"/>
    <property type="match status" value="1"/>
</dbReference>
<evidence type="ECO:0000313" key="2">
    <source>
        <dbReference type="Proteomes" id="UP000299102"/>
    </source>
</evidence>
<protein>
    <recommendedName>
        <fullName evidence="3">BTB domain-containing protein</fullName>
    </recommendedName>
</protein>
<dbReference type="Proteomes" id="UP000299102">
    <property type="component" value="Unassembled WGS sequence"/>
</dbReference>
<dbReference type="OrthoDB" id="25620at2759"/>
<dbReference type="PROSITE" id="PS51257">
    <property type="entry name" value="PROKAR_LIPOPROTEIN"/>
    <property type="match status" value="1"/>
</dbReference>
<gene>
    <name evidence="1" type="ORF">EVAR_94011_1</name>
</gene>
<evidence type="ECO:0008006" key="3">
    <source>
        <dbReference type="Google" id="ProtNLM"/>
    </source>
</evidence>
<accession>A0A4C1TPD6</accession>
<dbReference type="InterPro" id="IPR011333">
    <property type="entry name" value="SKP1/BTB/POZ_sf"/>
</dbReference>
<evidence type="ECO:0000313" key="1">
    <source>
        <dbReference type="EMBL" id="GBP15841.1"/>
    </source>
</evidence>
<name>A0A4C1TPD6_EUMVA</name>
<organism evidence="1 2">
    <name type="scientific">Eumeta variegata</name>
    <name type="common">Bagworm moth</name>
    <name type="synonym">Eumeta japonica</name>
    <dbReference type="NCBI Taxonomy" id="151549"/>
    <lineage>
        <taxon>Eukaryota</taxon>
        <taxon>Metazoa</taxon>
        <taxon>Ecdysozoa</taxon>
        <taxon>Arthropoda</taxon>
        <taxon>Hexapoda</taxon>
        <taxon>Insecta</taxon>
        <taxon>Pterygota</taxon>
        <taxon>Neoptera</taxon>
        <taxon>Endopterygota</taxon>
        <taxon>Lepidoptera</taxon>
        <taxon>Glossata</taxon>
        <taxon>Ditrysia</taxon>
        <taxon>Tineoidea</taxon>
        <taxon>Psychidae</taxon>
        <taxon>Oiketicinae</taxon>
        <taxon>Eumeta</taxon>
    </lineage>
</organism>
<dbReference type="EMBL" id="BGZK01000074">
    <property type="protein sequence ID" value="GBP15841.1"/>
    <property type="molecule type" value="Genomic_DNA"/>
</dbReference>
<reference evidence="1 2" key="1">
    <citation type="journal article" date="2019" name="Commun. Biol.">
        <title>The bagworm genome reveals a unique fibroin gene that provides high tensile strength.</title>
        <authorList>
            <person name="Kono N."/>
            <person name="Nakamura H."/>
            <person name="Ohtoshi R."/>
            <person name="Tomita M."/>
            <person name="Numata K."/>
            <person name="Arakawa K."/>
        </authorList>
    </citation>
    <scope>NUCLEOTIDE SEQUENCE [LARGE SCALE GENOMIC DNA]</scope>
</reference>